<comment type="caution">
    <text evidence="4">The sequence shown here is derived from an EMBL/GenBank/DDBJ whole genome shotgun (WGS) entry which is preliminary data.</text>
</comment>
<dbReference type="PANTHER" id="PTHR43747:SF4">
    <property type="entry name" value="FLAVIN-DEPENDENT TRYPTOPHAN HALOGENASE"/>
    <property type="match status" value="1"/>
</dbReference>
<dbReference type="InterPro" id="IPR036188">
    <property type="entry name" value="FAD/NAD-bd_sf"/>
</dbReference>
<keyword evidence="2" id="KW-0274">FAD</keyword>
<keyword evidence="5" id="KW-1185">Reference proteome</keyword>
<evidence type="ECO:0000313" key="5">
    <source>
        <dbReference type="Proteomes" id="UP000240996"/>
    </source>
</evidence>
<feature type="binding site" evidence="2">
    <location>
        <position position="353"/>
    </location>
    <ligand>
        <name>L-tryptophan</name>
        <dbReference type="ChEBI" id="CHEBI:57912"/>
    </ligand>
</feature>
<evidence type="ECO:0000256" key="2">
    <source>
        <dbReference type="PIRSR" id="PIRSR011396-2"/>
    </source>
</evidence>
<keyword evidence="3" id="KW-0812">Transmembrane</keyword>
<dbReference type="RefSeq" id="WP_107934160.1">
    <property type="nucleotide sequence ID" value="NZ_PZZN01000003.1"/>
</dbReference>
<dbReference type="InterPro" id="IPR050816">
    <property type="entry name" value="Flavin-dep_Halogenase_NPB"/>
</dbReference>
<dbReference type="AlphaFoldDB" id="A0A2T4YP31"/>
<dbReference type="Gene3D" id="3.50.50.60">
    <property type="entry name" value="FAD/NAD(P)-binding domain"/>
    <property type="match status" value="1"/>
</dbReference>
<feature type="binding site" evidence="2">
    <location>
        <position position="344"/>
    </location>
    <ligand>
        <name>FAD</name>
        <dbReference type="ChEBI" id="CHEBI:57692"/>
    </ligand>
</feature>
<evidence type="ECO:0000256" key="1">
    <source>
        <dbReference type="PIRSR" id="PIRSR011396-1"/>
    </source>
</evidence>
<feature type="binding site" evidence="2">
    <location>
        <position position="89"/>
    </location>
    <ligand>
        <name>7-chloro-L-tryptophan</name>
        <dbReference type="ChEBI" id="CHEBI:58713"/>
    </ligand>
</feature>
<dbReference type="Pfam" id="PF04820">
    <property type="entry name" value="Trp_halogenase"/>
    <property type="match status" value="1"/>
</dbReference>
<dbReference type="Proteomes" id="UP000240996">
    <property type="component" value="Unassembled WGS sequence"/>
</dbReference>
<gene>
    <name evidence="4" type="ORF">C8J24_3372</name>
</gene>
<dbReference type="PIRSF" id="PIRSF011396">
    <property type="entry name" value="Trp_halogenase"/>
    <property type="match status" value="1"/>
</dbReference>
<name>A0A2T4YP31_9SPHN</name>
<organism evidence="4 5">
    <name type="scientific">Sphingomonas aerolata</name>
    <dbReference type="NCBI Taxonomy" id="185951"/>
    <lineage>
        <taxon>Bacteria</taxon>
        <taxon>Pseudomonadati</taxon>
        <taxon>Pseudomonadota</taxon>
        <taxon>Alphaproteobacteria</taxon>
        <taxon>Sphingomonadales</taxon>
        <taxon>Sphingomonadaceae</taxon>
        <taxon>Sphingomonas</taxon>
    </lineage>
</organism>
<dbReference type="GO" id="GO:0004497">
    <property type="term" value="F:monooxygenase activity"/>
    <property type="evidence" value="ECO:0007669"/>
    <property type="project" value="InterPro"/>
</dbReference>
<evidence type="ECO:0000256" key="3">
    <source>
        <dbReference type="SAM" id="Phobius"/>
    </source>
</evidence>
<feature type="transmembrane region" description="Helical" evidence="3">
    <location>
        <begin position="15"/>
        <end position="35"/>
    </location>
</feature>
<keyword evidence="2" id="KW-0547">Nucleotide-binding</keyword>
<accession>A0A2T4YP31</accession>
<protein>
    <submittedName>
        <fullName evidence="4">Tryptophan halogenase</fullName>
    </submittedName>
</protein>
<keyword evidence="3" id="KW-0472">Membrane</keyword>
<feature type="binding site" evidence="2">
    <location>
        <begin position="23"/>
        <end position="26"/>
    </location>
    <ligand>
        <name>FAD</name>
        <dbReference type="ChEBI" id="CHEBI:57692"/>
    </ligand>
</feature>
<proteinExistence type="predicted"/>
<feature type="active site" evidence="1">
    <location>
        <position position="89"/>
    </location>
</feature>
<evidence type="ECO:0000313" key="4">
    <source>
        <dbReference type="EMBL" id="PTM45152.1"/>
    </source>
</evidence>
<dbReference type="EMBL" id="PZZN01000003">
    <property type="protein sequence ID" value="PTM45152.1"/>
    <property type="molecule type" value="Genomic_DNA"/>
</dbReference>
<keyword evidence="2" id="KW-0285">Flavoprotein</keyword>
<dbReference type="InterPro" id="IPR006905">
    <property type="entry name" value="Flavin_halogenase"/>
</dbReference>
<dbReference type="PANTHER" id="PTHR43747">
    <property type="entry name" value="FAD-BINDING PROTEIN"/>
    <property type="match status" value="1"/>
</dbReference>
<keyword evidence="3" id="KW-1133">Transmembrane helix</keyword>
<reference evidence="4 5" key="1">
    <citation type="submission" date="2018-04" db="EMBL/GenBank/DDBJ databases">
        <title>Genomic Encyclopedia of Type Strains, Phase III (KMG-III): the genomes of soil and plant-associated and newly described type strains.</title>
        <authorList>
            <person name="Whitman W."/>
        </authorList>
    </citation>
    <scope>NUCLEOTIDE SEQUENCE [LARGE SCALE GENOMIC DNA]</scope>
    <source>
        <strain evidence="4 5">NW12</strain>
    </source>
</reference>
<sequence>MTGRTPGPASARGPLRSIVIVGGGTAGWMAATLLARRLERQPVKITVIDSSAIGTVGVGEATVPGIRDFFREIGVTEQEVMAATQGTVKLGIEFVDWKREGERFFHPFGLYGMRSRGVAFHHYWRKMNVAGHASPLADFCLATALAERNLFMPPTDRPVHDLLFFDWAVHFDAGLFARFLAQKAIAWGVEHIDATITDVRVDGRTGFISGVDTSCGKAIDGDLFVDCSGFRSLLLGGALGVPYEDWTNLLPCDRAVAMPCTRSGPLTPYTRSTALEAGWQWRIPLQHRVGNGYVYSSRHISDDEAVATLKRRLEGEGLGEPNMIRFRTGRRTAFWQGNCVALGLAAGFMEPLESTSITLIQTGIEKLLALLPDRGFDPALAEEYNRTTGLEYERIRDFLLLHYFANVRRGEPMWDRCRDTALPEALAHKLRLFKARGHLVRYEWESFQDPSWLSMYAGFGIDAAAHDPGADHFSIPALESAFARMKESIAQAVALAQPHDAFLGLSARHPARAQAAEPGGAPDRLMMPAR</sequence>
<feature type="binding site" evidence="2">
    <location>
        <position position="357"/>
    </location>
    <ligand>
        <name>FAD</name>
        <dbReference type="ChEBI" id="CHEBI:57692"/>
    </ligand>
</feature>
<dbReference type="InterPro" id="IPR033856">
    <property type="entry name" value="Trp_halogen"/>
</dbReference>
<dbReference type="GO" id="GO:0000166">
    <property type="term" value="F:nucleotide binding"/>
    <property type="evidence" value="ECO:0007669"/>
    <property type="project" value="UniProtKB-KW"/>
</dbReference>
<dbReference type="SUPFAM" id="SSF51905">
    <property type="entry name" value="FAD/NAD(P)-binding domain"/>
    <property type="match status" value="1"/>
</dbReference>